<dbReference type="OrthoDB" id="408320at2759"/>
<sequence>MHFKAGLLLPLLADAVLARSLSGDYQKPNINRAASYAVKEPPLTTDWNFKVGTNPWPEYPRPQLERAEWQNLNGIWKYQDAASLNSLNSPPFGQELAQEVLIPSCLESAFAES</sequence>
<proteinExistence type="predicted"/>
<feature type="chain" id="PRO_5008056288" description="Beta-galactosidase" evidence="1">
    <location>
        <begin position="19"/>
        <end position="113"/>
    </location>
</feature>
<feature type="signal peptide" evidence="1">
    <location>
        <begin position="1"/>
        <end position="18"/>
    </location>
</feature>
<evidence type="ECO:0000313" key="2">
    <source>
        <dbReference type="EMBL" id="OAF54850.1"/>
    </source>
</evidence>
<evidence type="ECO:0000256" key="1">
    <source>
        <dbReference type="SAM" id="SignalP"/>
    </source>
</evidence>
<name>A0A176ZZU4_9PEZI</name>
<dbReference type="EMBL" id="KV441414">
    <property type="protein sequence ID" value="OAF54850.1"/>
    <property type="molecule type" value="Genomic_DNA"/>
</dbReference>
<protein>
    <recommendedName>
        <fullName evidence="3">Beta-galactosidase</fullName>
    </recommendedName>
</protein>
<dbReference type="GeneID" id="36291713"/>
<dbReference type="VEuPathDB" id="FungiDB:GMDG_05212"/>
<dbReference type="SUPFAM" id="SSF49785">
    <property type="entry name" value="Galactose-binding domain-like"/>
    <property type="match status" value="1"/>
</dbReference>
<accession>A0A176ZZU4</accession>
<reference evidence="2" key="1">
    <citation type="submission" date="2016-03" db="EMBL/GenBank/DDBJ databases">
        <title>Updated assembly of Pseudogymnoascus destructans, the fungus causing white-nose syndrome of bats.</title>
        <authorList>
            <person name="Palmer J.M."/>
            <person name="Drees K.P."/>
            <person name="Foster J.T."/>
            <person name="Lindner D.L."/>
        </authorList>
    </citation>
    <scope>NUCLEOTIDE SEQUENCE [LARGE SCALE GENOMIC DNA]</scope>
    <source>
        <strain evidence="2">20631-21</strain>
    </source>
</reference>
<dbReference type="eggNOG" id="KOG2024">
    <property type="taxonomic scope" value="Eukaryota"/>
</dbReference>
<dbReference type="InterPro" id="IPR008979">
    <property type="entry name" value="Galactose-bd-like_sf"/>
</dbReference>
<gene>
    <name evidence="2" type="ORF">VC83_08673</name>
</gene>
<dbReference type="RefSeq" id="XP_024320153.1">
    <property type="nucleotide sequence ID" value="XM_024472219.1"/>
</dbReference>
<dbReference type="AlphaFoldDB" id="A0A176ZZU4"/>
<evidence type="ECO:0008006" key="3">
    <source>
        <dbReference type="Google" id="ProtNLM"/>
    </source>
</evidence>
<organism evidence="2">
    <name type="scientific">Pseudogymnoascus destructans</name>
    <dbReference type="NCBI Taxonomy" id="655981"/>
    <lineage>
        <taxon>Eukaryota</taxon>
        <taxon>Fungi</taxon>
        <taxon>Dikarya</taxon>
        <taxon>Ascomycota</taxon>
        <taxon>Pezizomycotina</taxon>
        <taxon>Leotiomycetes</taxon>
        <taxon>Thelebolales</taxon>
        <taxon>Thelebolaceae</taxon>
        <taxon>Pseudogymnoascus</taxon>
    </lineage>
</organism>
<dbReference type="Proteomes" id="UP000077154">
    <property type="component" value="Unassembled WGS sequence"/>
</dbReference>
<keyword evidence="1" id="KW-0732">Signal</keyword>